<dbReference type="Gene3D" id="1.10.357.10">
    <property type="entry name" value="Tetracycline Repressor, domain 2"/>
    <property type="match status" value="1"/>
</dbReference>
<dbReference type="InterPro" id="IPR001647">
    <property type="entry name" value="HTH_TetR"/>
</dbReference>
<dbReference type="InterPro" id="IPR009057">
    <property type="entry name" value="Homeodomain-like_sf"/>
</dbReference>
<reference evidence="6 7" key="1">
    <citation type="submission" date="2019-12" db="EMBL/GenBank/DDBJ databases">
        <title>Nesterenkonia muleiensis sp. nov., a novel actinobacterium isolated from sap of Populus euphratica.</title>
        <authorList>
            <person name="Wang R."/>
        </authorList>
    </citation>
    <scope>NUCLEOTIDE SEQUENCE [LARGE SCALE GENOMIC DNA]</scope>
    <source>
        <strain evidence="6 7">F10</strain>
    </source>
</reference>
<dbReference type="SUPFAM" id="SSF48498">
    <property type="entry name" value="Tetracyclin repressor-like, C-terminal domain"/>
    <property type="match status" value="1"/>
</dbReference>
<feature type="domain" description="HTH tetR-type" evidence="5">
    <location>
        <begin position="10"/>
        <end position="70"/>
    </location>
</feature>
<evidence type="ECO:0000256" key="1">
    <source>
        <dbReference type="ARBA" id="ARBA00023015"/>
    </source>
</evidence>
<dbReference type="Pfam" id="PF00440">
    <property type="entry name" value="TetR_N"/>
    <property type="match status" value="1"/>
</dbReference>
<evidence type="ECO:0000313" key="7">
    <source>
        <dbReference type="Proteomes" id="UP000460157"/>
    </source>
</evidence>
<name>A0A7K1UF52_9MICC</name>
<accession>A0A7K1UF52</accession>
<evidence type="ECO:0000259" key="5">
    <source>
        <dbReference type="PROSITE" id="PS50977"/>
    </source>
</evidence>
<evidence type="ECO:0000256" key="2">
    <source>
        <dbReference type="ARBA" id="ARBA00023125"/>
    </source>
</evidence>
<dbReference type="PROSITE" id="PS50977">
    <property type="entry name" value="HTH_TETR_2"/>
    <property type="match status" value="1"/>
</dbReference>
<feature type="DNA-binding region" description="H-T-H motif" evidence="4">
    <location>
        <begin position="33"/>
        <end position="52"/>
    </location>
</feature>
<dbReference type="RefSeq" id="WP_157320802.1">
    <property type="nucleotide sequence ID" value="NZ_BMFX01000005.1"/>
</dbReference>
<dbReference type="GO" id="GO:0003677">
    <property type="term" value="F:DNA binding"/>
    <property type="evidence" value="ECO:0007669"/>
    <property type="project" value="UniProtKB-UniRule"/>
</dbReference>
<keyword evidence="7" id="KW-1185">Reference proteome</keyword>
<comment type="caution">
    <text evidence="6">The sequence shown here is derived from an EMBL/GenBank/DDBJ whole genome shotgun (WGS) entry which is preliminary data.</text>
</comment>
<dbReference type="InterPro" id="IPR011075">
    <property type="entry name" value="TetR_C"/>
</dbReference>
<keyword evidence="2 4" id="KW-0238">DNA-binding</keyword>
<dbReference type="InterPro" id="IPR036271">
    <property type="entry name" value="Tet_transcr_reg_TetR-rel_C_sf"/>
</dbReference>
<protein>
    <submittedName>
        <fullName evidence="6">TetR family transcriptional regulator</fullName>
    </submittedName>
</protein>
<dbReference type="PANTHER" id="PTHR47506">
    <property type="entry name" value="TRANSCRIPTIONAL REGULATORY PROTEIN"/>
    <property type="match status" value="1"/>
</dbReference>
<dbReference type="EMBL" id="WRPM01000011">
    <property type="protein sequence ID" value="MVT25103.1"/>
    <property type="molecule type" value="Genomic_DNA"/>
</dbReference>
<dbReference type="AlphaFoldDB" id="A0A7K1UF52"/>
<sequence length="203" mass="22277">MAGVRGQGRRFDTQAALDDAMEVFWRHGYEGTSISDLTRAIGITASSLYAAFEGKRQLFDQVVERYLNTKGRFTSLALEEEKDSLSLIHRLLFEAANEYADRSGPGGCLIVSAATCVTDANRDVEEKLEAHRHSNIRRIEGVLRTDLEAGRISEAVDPVAVAGFVGTVLQGMAQRGRDGASADELRSTAEMTFSQVEHTLQRP</sequence>
<evidence type="ECO:0000313" key="6">
    <source>
        <dbReference type="EMBL" id="MVT25103.1"/>
    </source>
</evidence>
<dbReference type="PANTHER" id="PTHR47506:SF1">
    <property type="entry name" value="HTH-TYPE TRANSCRIPTIONAL REGULATOR YJDC"/>
    <property type="match status" value="1"/>
</dbReference>
<dbReference type="Gene3D" id="1.10.10.60">
    <property type="entry name" value="Homeodomain-like"/>
    <property type="match status" value="1"/>
</dbReference>
<dbReference type="Pfam" id="PF16925">
    <property type="entry name" value="TetR_C_13"/>
    <property type="match status" value="1"/>
</dbReference>
<proteinExistence type="predicted"/>
<dbReference type="Proteomes" id="UP000460157">
    <property type="component" value="Unassembled WGS sequence"/>
</dbReference>
<keyword evidence="1" id="KW-0805">Transcription regulation</keyword>
<evidence type="ECO:0000256" key="3">
    <source>
        <dbReference type="ARBA" id="ARBA00023163"/>
    </source>
</evidence>
<gene>
    <name evidence="6" type="ORF">GNZ21_01770</name>
</gene>
<organism evidence="6 7">
    <name type="scientific">Nesterenkonia alkaliphila</name>
    <dbReference type="NCBI Taxonomy" id="1463631"/>
    <lineage>
        <taxon>Bacteria</taxon>
        <taxon>Bacillati</taxon>
        <taxon>Actinomycetota</taxon>
        <taxon>Actinomycetes</taxon>
        <taxon>Micrococcales</taxon>
        <taxon>Micrococcaceae</taxon>
        <taxon>Nesterenkonia</taxon>
    </lineage>
</organism>
<evidence type="ECO:0000256" key="4">
    <source>
        <dbReference type="PROSITE-ProRule" id="PRU00335"/>
    </source>
</evidence>
<keyword evidence="3" id="KW-0804">Transcription</keyword>
<dbReference type="SUPFAM" id="SSF46689">
    <property type="entry name" value="Homeodomain-like"/>
    <property type="match status" value="1"/>
</dbReference>
<dbReference type="OrthoDB" id="9805134at2"/>